<dbReference type="Gene3D" id="3.40.630.30">
    <property type="match status" value="1"/>
</dbReference>
<accession>A0A1E7KG39</accession>
<dbReference type="STRING" id="1075402.AN216_14335"/>
<comment type="caution">
    <text evidence="3">The sequence shown here is derived from an EMBL/GenBank/DDBJ whole genome shotgun (WGS) entry which is preliminary data.</text>
</comment>
<dbReference type="RefSeq" id="WP_070197294.1">
    <property type="nucleotide sequence ID" value="NZ_LJGU01000127.1"/>
</dbReference>
<sequence length="182" mass="19031">MAIRTELVDASSLLVLRREVLRPGRPLEAARFGGDELPGAFHVAAYEADPGAVSRGPQPTGPTESAGSTPAVLACGTFVPEDFPAGLIPPLTLAGRAPERAAGRAYRIRGMASAPAVRGRGYGTAVLRAGTAEAEARGVELLWCNGRTVARGFYERHGYTAVGGEFHIEDVGSHHVFARALG</sequence>
<feature type="domain" description="N-acetyltransferase" evidence="2">
    <location>
        <begin position="1"/>
        <end position="182"/>
    </location>
</feature>
<organism evidence="3 4">
    <name type="scientific">Streptomyces oceani</name>
    <dbReference type="NCBI Taxonomy" id="1075402"/>
    <lineage>
        <taxon>Bacteria</taxon>
        <taxon>Bacillati</taxon>
        <taxon>Actinomycetota</taxon>
        <taxon>Actinomycetes</taxon>
        <taxon>Kitasatosporales</taxon>
        <taxon>Streptomycetaceae</taxon>
        <taxon>Streptomyces</taxon>
    </lineage>
</organism>
<evidence type="ECO:0000313" key="3">
    <source>
        <dbReference type="EMBL" id="OEV02897.1"/>
    </source>
</evidence>
<keyword evidence="4" id="KW-1185">Reference proteome</keyword>
<dbReference type="PATRIC" id="fig|1075402.3.peg.1767"/>
<evidence type="ECO:0000256" key="1">
    <source>
        <dbReference type="SAM" id="MobiDB-lite"/>
    </source>
</evidence>
<evidence type="ECO:0000313" key="4">
    <source>
        <dbReference type="Proteomes" id="UP000176101"/>
    </source>
</evidence>
<gene>
    <name evidence="3" type="ORF">AN216_14335</name>
</gene>
<dbReference type="InterPro" id="IPR000182">
    <property type="entry name" value="GNAT_dom"/>
</dbReference>
<dbReference type="GO" id="GO:0016747">
    <property type="term" value="F:acyltransferase activity, transferring groups other than amino-acyl groups"/>
    <property type="evidence" value="ECO:0007669"/>
    <property type="project" value="InterPro"/>
</dbReference>
<proteinExistence type="predicted"/>
<name>A0A1E7KG39_9ACTN</name>
<evidence type="ECO:0000259" key="2">
    <source>
        <dbReference type="PROSITE" id="PS51186"/>
    </source>
</evidence>
<dbReference type="Proteomes" id="UP000176101">
    <property type="component" value="Unassembled WGS sequence"/>
</dbReference>
<dbReference type="PROSITE" id="PS51186">
    <property type="entry name" value="GNAT"/>
    <property type="match status" value="1"/>
</dbReference>
<dbReference type="EMBL" id="LJGU01000127">
    <property type="protein sequence ID" value="OEV02897.1"/>
    <property type="molecule type" value="Genomic_DNA"/>
</dbReference>
<dbReference type="InterPro" id="IPR016181">
    <property type="entry name" value="Acyl_CoA_acyltransferase"/>
</dbReference>
<reference evidence="3 4" key="1">
    <citation type="journal article" date="2016" name="Front. Microbiol.">
        <title>Comparative Genomics Analysis of Streptomyces Species Reveals Their Adaptation to the Marine Environment and Their Diversity at the Genomic Level.</title>
        <authorList>
            <person name="Tian X."/>
            <person name="Zhang Z."/>
            <person name="Yang T."/>
            <person name="Chen M."/>
            <person name="Li J."/>
            <person name="Chen F."/>
            <person name="Yang J."/>
            <person name="Li W."/>
            <person name="Zhang B."/>
            <person name="Zhang Z."/>
            <person name="Wu J."/>
            <person name="Zhang C."/>
            <person name="Long L."/>
            <person name="Xiao J."/>
        </authorList>
    </citation>
    <scope>NUCLEOTIDE SEQUENCE [LARGE SCALE GENOMIC DNA]</scope>
    <source>
        <strain evidence="3 4">SCSIO 02100</strain>
    </source>
</reference>
<protein>
    <recommendedName>
        <fullName evidence="2">N-acetyltransferase domain-containing protein</fullName>
    </recommendedName>
</protein>
<dbReference type="CDD" id="cd04301">
    <property type="entry name" value="NAT_SF"/>
    <property type="match status" value="1"/>
</dbReference>
<dbReference type="AlphaFoldDB" id="A0A1E7KG39"/>
<dbReference type="SUPFAM" id="SSF55729">
    <property type="entry name" value="Acyl-CoA N-acyltransferases (Nat)"/>
    <property type="match status" value="1"/>
</dbReference>
<dbReference type="OrthoDB" id="9796171at2"/>
<feature type="region of interest" description="Disordered" evidence="1">
    <location>
        <begin position="50"/>
        <end position="69"/>
    </location>
</feature>
<dbReference type="Pfam" id="PF00583">
    <property type="entry name" value="Acetyltransf_1"/>
    <property type="match status" value="1"/>
</dbReference>